<evidence type="ECO:0000313" key="2">
    <source>
        <dbReference type="EMBL" id="WQH17138.1"/>
    </source>
</evidence>
<gene>
    <name evidence="2" type="ORF">SR882_04335</name>
</gene>
<name>A0ABZ0YYP1_9GAMM</name>
<accession>A0ABZ0YYP1</accession>
<evidence type="ECO:0008006" key="4">
    <source>
        <dbReference type="Google" id="ProtNLM"/>
    </source>
</evidence>
<dbReference type="RefSeq" id="WP_322522118.1">
    <property type="nucleotide sequence ID" value="NZ_CP140153.1"/>
</dbReference>
<proteinExistence type="predicted"/>
<sequence length="117" mass="13118">MTASFPLVRSLEELGDLGCSLDRIASVVEAEPQEEALNELADGLDRAEGRIAELVNEAESRQLLADQRLVSLKAEWLERFDRLFALIERTRHQLDGEAGARLSRHRASDAYLKNQVS</sequence>
<keyword evidence="1" id="KW-0175">Coiled coil</keyword>
<reference evidence="2 3" key="1">
    <citation type="submission" date="2023-11" db="EMBL/GenBank/DDBJ databases">
        <title>MicrobeMod: A computational toolkit for identifying prokaryotic methylation and restriction-modification with nanopore sequencing.</title>
        <authorList>
            <person name="Crits-Christoph A."/>
            <person name="Kang S.C."/>
            <person name="Lee H."/>
            <person name="Ostrov N."/>
        </authorList>
    </citation>
    <scope>NUCLEOTIDE SEQUENCE [LARGE SCALE GENOMIC DNA]</scope>
    <source>
        <strain evidence="2 3">ATCC 49870</strain>
    </source>
</reference>
<evidence type="ECO:0000313" key="3">
    <source>
        <dbReference type="Proteomes" id="UP001327459"/>
    </source>
</evidence>
<protein>
    <recommendedName>
        <fullName evidence="4">Flagellar protein FliT</fullName>
    </recommendedName>
</protein>
<keyword evidence="3" id="KW-1185">Reference proteome</keyword>
<feature type="coiled-coil region" evidence="1">
    <location>
        <begin position="37"/>
        <end position="64"/>
    </location>
</feature>
<dbReference type="EMBL" id="CP140153">
    <property type="protein sequence ID" value="WQH17138.1"/>
    <property type="molecule type" value="Genomic_DNA"/>
</dbReference>
<organism evidence="2 3">
    <name type="scientific">Guyparkeria halophila</name>
    <dbReference type="NCBI Taxonomy" id="47960"/>
    <lineage>
        <taxon>Bacteria</taxon>
        <taxon>Pseudomonadati</taxon>
        <taxon>Pseudomonadota</taxon>
        <taxon>Gammaproteobacteria</taxon>
        <taxon>Chromatiales</taxon>
        <taxon>Thioalkalibacteraceae</taxon>
        <taxon>Guyparkeria</taxon>
    </lineage>
</organism>
<evidence type="ECO:0000256" key="1">
    <source>
        <dbReference type="SAM" id="Coils"/>
    </source>
</evidence>
<dbReference type="Proteomes" id="UP001327459">
    <property type="component" value="Chromosome"/>
</dbReference>